<name>A0A067SPC8_GALM3</name>
<dbReference type="HOGENOM" id="CLU_024210_0_0_1"/>
<sequence length="563" mass="63323">MAESQESHLLALAPELTQIISDELDLASVGHLRLACKHLAELLNSRVFRALTIDITKNTIERSLAKIVTLATSDHAARQATRDLSILSLSPAFSPEYRGPQWNHVDGQWIAEPEPQAPPEVALAEEEMKLHLFQAITSLKGVQSVHWVPRSMDNQWAHSTVMDALKSLPNLREFWVSLPSIKTPVAWEHLKGLRQIHIEGTCDEHEDETFDSLAKAVAQSPQLTSIEIASGWRYRLPTNKKQSLHQIFKYYPRDATPLRLRHLQLMTWLVRLDEVTLPHLKHLTSLELVNIEDPYARSPYTLAESDDESEAKHENRRYGSSVEEIWKTMRSARIRLEELTVDVVTPSFLDYLSSYSGLKMLHITPGGFHEGTSSDALAKKFFADPLQKHSGSLEDLNIAARYEGLWCFSDHNLPAIAKCTNLKSLRIAIISSQLWNDDDHAKAAPNSDAIKLLIDTALVHLPHLKKFQIVAANLETLRHARCGNPAMSHFSRAGKMMVRSVLNYTAPPSCRRLPTLKVGTGRSFRGRPIQVFTAGSDGHDLEGGPLRYIDSSPPTEGRDEFNW</sequence>
<feature type="region of interest" description="Disordered" evidence="1">
    <location>
        <begin position="535"/>
        <end position="563"/>
    </location>
</feature>
<accession>A0A067SPC8</accession>
<dbReference type="InterPro" id="IPR032675">
    <property type="entry name" value="LRR_dom_sf"/>
</dbReference>
<gene>
    <name evidence="2" type="ORF">GALMADRAFT_101133</name>
</gene>
<proteinExistence type="predicted"/>
<protein>
    <recommendedName>
        <fullName evidence="4">F-box domain-containing protein</fullName>
    </recommendedName>
</protein>
<dbReference type="Proteomes" id="UP000027222">
    <property type="component" value="Unassembled WGS sequence"/>
</dbReference>
<evidence type="ECO:0000256" key="1">
    <source>
        <dbReference type="SAM" id="MobiDB-lite"/>
    </source>
</evidence>
<dbReference type="OrthoDB" id="3541472at2759"/>
<organism evidence="2 3">
    <name type="scientific">Galerina marginata (strain CBS 339.88)</name>
    <dbReference type="NCBI Taxonomy" id="685588"/>
    <lineage>
        <taxon>Eukaryota</taxon>
        <taxon>Fungi</taxon>
        <taxon>Dikarya</taxon>
        <taxon>Basidiomycota</taxon>
        <taxon>Agaricomycotina</taxon>
        <taxon>Agaricomycetes</taxon>
        <taxon>Agaricomycetidae</taxon>
        <taxon>Agaricales</taxon>
        <taxon>Agaricineae</taxon>
        <taxon>Strophariaceae</taxon>
        <taxon>Galerina</taxon>
    </lineage>
</organism>
<evidence type="ECO:0000313" key="3">
    <source>
        <dbReference type="Proteomes" id="UP000027222"/>
    </source>
</evidence>
<dbReference type="Gene3D" id="3.80.10.10">
    <property type="entry name" value="Ribonuclease Inhibitor"/>
    <property type="match status" value="1"/>
</dbReference>
<dbReference type="SUPFAM" id="SSF52047">
    <property type="entry name" value="RNI-like"/>
    <property type="match status" value="1"/>
</dbReference>
<reference evidence="3" key="1">
    <citation type="journal article" date="2014" name="Proc. Natl. Acad. Sci. U.S.A.">
        <title>Extensive sampling of basidiomycete genomes demonstrates inadequacy of the white-rot/brown-rot paradigm for wood decay fungi.</title>
        <authorList>
            <person name="Riley R."/>
            <person name="Salamov A.A."/>
            <person name="Brown D.W."/>
            <person name="Nagy L.G."/>
            <person name="Floudas D."/>
            <person name="Held B.W."/>
            <person name="Levasseur A."/>
            <person name="Lombard V."/>
            <person name="Morin E."/>
            <person name="Otillar R."/>
            <person name="Lindquist E.A."/>
            <person name="Sun H."/>
            <person name="LaButti K.M."/>
            <person name="Schmutz J."/>
            <person name="Jabbour D."/>
            <person name="Luo H."/>
            <person name="Baker S.E."/>
            <person name="Pisabarro A.G."/>
            <person name="Walton J.D."/>
            <person name="Blanchette R.A."/>
            <person name="Henrissat B."/>
            <person name="Martin F."/>
            <person name="Cullen D."/>
            <person name="Hibbett D.S."/>
            <person name="Grigoriev I.V."/>
        </authorList>
    </citation>
    <scope>NUCLEOTIDE SEQUENCE [LARGE SCALE GENOMIC DNA]</scope>
    <source>
        <strain evidence="3">CBS 339.88</strain>
    </source>
</reference>
<evidence type="ECO:0008006" key="4">
    <source>
        <dbReference type="Google" id="ProtNLM"/>
    </source>
</evidence>
<evidence type="ECO:0000313" key="2">
    <source>
        <dbReference type="EMBL" id="KDR72800.1"/>
    </source>
</evidence>
<keyword evidence="3" id="KW-1185">Reference proteome</keyword>
<dbReference type="AlphaFoldDB" id="A0A067SPC8"/>
<dbReference type="EMBL" id="KL142387">
    <property type="protein sequence ID" value="KDR72800.1"/>
    <property type="molecule type" value="Genomic_DNA"/>
</dbReference>